<gene>
    <name evidence="2" type="ORF">ACFQDL_02655</name>
</gene>
<dbReference type="RefSeq" id="WP_379907710.1">
    <property type="nucleotide sequence ID" value="NZ_JBHSWE010000001.1"/>
</dbReference>
<dbReference type="EMBL" id="JBHSWE010000001">
    <property type="protein sequence ID" value="MFC6669132.1"/>
    <property type="molecule type" value="Genomic_DNA"/>
</dbReference>
<comment type="caution">
    <text evidence="2">The sequence shown here is derived from an EMBL/GenBank/DDBJ whole genome shotgun (WGS) entry which is preliminary data.</text>
</comment>
<reference evidence="3" key="1">
    <citation type="journal article" date="2019" name="Int. J. Syst. Evol. Microbiol.">
        <title>The Global Catalogue of Microorganisms (GCM) 10K type strain sequencing project: providing services to taxonomists for standard genome sequencing and annotation.</title>
        <authorList>
            <consortium name="The Broad Institute Genomics Platform"/>
            <consortium name="The Broad Institute Genome Sequencing Center for Infectious Disease"/>
            <person name="Wu L."/>
            <person name="Ma J."/>
        </authorList>
    </citation>
    <scope>NUCLEOTIDE SEQUENCE [LARGE SCALE GENOMIC DNA]</scope>
    <source>
        <strain evidence="3">NBRC 111756</strain>
    </source>
</reference>
<keyword evidence="3" id="KW-1185">Reference proteome</keyword>
<evidence type="ECO:0000313" key="3">
    <source>
        <dbReference type="Proteomes" id="UP001596422"/>
    </source>
</evidence>
<dbReference type="SUPFAM" id="SSF50800">
    <property type="entry name" value="PK beta-barrel domain-like"/>
    <property type="match status" value="1"/>
</dbReference>
<dbReference type="PROSITE" id="PS51340">
    <property type="entry name" value="MOSC"/>
    <property type="match status" value="1"/>
</dbReference>
<dbReference type="InterPro" id="IPR005302">
    <property type="entry name" value="MoCF_Sase_C"/>
</dbReference>
<feature type="domain" description="MOSC" evidence="1">
    <location>
        <begin position="119"/>
        <end position="262"/>
    </location>
</feature>
<dbReference type="PANTHER" id="PTHR14237:SF19">
    <property type="entry name" value="MITOCHONDRIAL AMIDOXIME REDUCING COMPONENT 1"/>
    <property type="match status" value="1"/>
</dbReference>
<dbReference type="Pfam" id="PF03476">
    <property type="entry name" value="MOSC_N"/>
    <property type="match status" value="1"/>
</dbReference>
<accession>A0ABW1ZV45</accession>
<dbReference type="PANTHER" id="PTHR14237">
    <property type="entry name" value="MOLYBDOPTERIN COFACTOR SULFURASE MOSC"/>
    <property type="match status" value="1"/>
</dbReference>
<evidence type="ECO:0000259" key="1">
    <source>
        <dbReference type="PROSITE" id="PS51340"/>
    </source>
</evidence>
<dbReference type="InterPro" id="IPR011037">
    <property type="entry name" value="Pyrv_Knase-like_insert_dom_sf"/>
</dbReference>
<sequence>MKLSALHIYPIKSTAGIGLERAFVERAGLTFDRRFVVADATGGFMTARRHPRLLQVRATPTADGLWLSAPEMPDLRLRYGQFPPQYRSISVWRDHIDSQQCGDEADRWFSDYLGQDCRLQFFGPRSQRETDRLPHSPVAFADGYPLLLISEGSLEDLNRRCPEPVSMARFRPNLVVSGTAPFAEDGWTRIRIGALELALVKPCSRCVMTTLDPASAERHPRQEPLRTLSGYRRDADGQVNFGQNLVPLGEGVLEVGMEVEILE</sequence>
<dbReference type="SUPFAM" id="SSF141673">
    <property type="entry name" value="MOSC N-terminal domain-like"/>
    <property type="match status" value="1"/>
</dbReference>
<name>A0ABW1ZV45_9GAMM</name>
<dbReference type="Proteomes" id="UP001596422">
    <property type="component" value="Unassembled WGS sequence"/>
</dbReference>
<proteinExistence type="predicted"/>
<organism evidence="2 3">
    <name type="scientific">Marinobacterium aestuariivivens</name>
    <dbReference type="NCBI Taxonomy" id="1698799"/>
    <lineage>
        <taxon>Bacteria</taxon>
        <taxon>Pseudomonadati</taxon>
        <taxon>Pseudomonadota</taxon>
        <taxon>Gammaproteobacteria</taxon>
        <taxon>Oceanospirillales</taxon>
        <taxon>Oceanospirillaceae</taxon>
        <taxon>Marinobacterium</taxon>
    </lineage>
</organism>
<dbReference type="InterPro" id="IPR005303">
    <property type="entry name" value="MOCOS_middle"/>
</dbReference>
<dbReference type="Pfam" id="PF03473">
    <property type="entry name" value="MOSC"/>
    <property type="match status" value="1"/>
</dbReference>
<evidence type="ECO:0000313" key="2">
    <source>
        <dbReference type="EMBL" id="MFC6669132.1"/>
    </source>
</evidence>
<protein>
    <submittedName>
        <fullName evidence="2">MOSC domain-containing protein</fullName>
    </submittedName>
</protein>